<evidence type="ECO:0000256" key="8">
    <source>
        <dbReference type="ARBA" id="ARBA00022833"/>
    </source>
</evidence>
<evidence type="ECO:0000256" key="9">
    <source>
        <dbReference type="ARBA" id="ARBA00022989"/>
    </source>
</evidence>
<keyword evidence="4" id="KW-0645">Protease</keyword>
<evidence type="ECO:0000259" key="13">
    <source>
        <dbReference type="Pfam" id="PF02163"/>
    </source>
</evidence>
<comment type="cofactor">
    <cofactor evidence="1">
        <name>Zn(2+)</name>
        <dbReference type="ChEBI" id="CHEBI:29105"/>
    </cofactor>
</comment>
<dbReference type="EMBL" id="FQUY01000002">
    <property type="protein sequence ID" value="SHE53226.1"/>
    <property type="molecule type" value="Genomic_DNA"/>
</dbReference>
<evidence type="ECO:0000256" key="11">
    <source>
        <dbReference type="ARBA" id="ARBA00023136"/>
    </source>
</evidence>
<dbReference type="PANTHER" id="PTHR39188">
    <property type="entry name" value="MEMBRANE-ASSOCIATED ZINC METALLOPROTEASE M50B"/>
    <property type="match status" value="1"/>
</dbReference>
<dbReference type="CDD" id="cd06161">
    <property type="entry name" value="S2P-M50_SpoIVFB"/>
    <property type="match status" value="1"/>
</dbReference>
<keyword evidence="9 12" id="KW-1133">Transmembrane helix</keyword>
<dbReference type="GO" id="GO:0046872">
    <property type="term" value="F:metal ion binding"/>
    <property type="evidence" value="ECO:0007669"/>
    <property type="project" value="UniProtKB-KW"/>
</dbReference>
<feature type="domain" description="Peptidase M50" evidence="13">
    <location>
        <begin position="117"/>
        <end position="167"/>
    </location>
</feature>
<feature type="domain" description="Peptidase M50" evidence="13">
    <location>
        <begin position="34"/>
        <end position="102"/>
    </location>
</feature>
<dbReference type="InterPro" id="IPR008915">
    <property type="entry name" value="Peptidase_M50"/>
</dbReference>
<evidence type="ECO:0000313" key="14">
    <source>
        <dbReference type="EMBL" id="SHE53226.1"/>
    </source>
</evidence>
<evidence type="ECO:0000256" key="12">
    <source>
        <dbReference type="SAM" id="Phobius"/>
    </source>
</evidence>
<dbReference type="GO" id="GO:0008237">
    <property type="term" value="F:metallopeptidase activity"/>
    <property type="evidence" value="ECO:0007669"/>
    <property type="project" value="UniProtKB-KW"/>
</dbReference>
<keyword evidence="5 12" id="KW-0812">Transmembrane</keyword>
<evidence type="ECO:0000256" key="10">
    <source>
        <dbReference type="ARBA" id="ARBA00023049"/>
    </source>
</evidence>
<comment type="similarity">
    <text evidence="3">Belongs to the peptidase M50B family.</text>
</comment>
<keyword evidence="10" id="KW-0482">Metalloprotease</keyword>
<dbReference type="PANTHER" id="PTHR39188:SF3">
    <property type="entry name" value="STAGE IV SPORULATION PROTEIN FB"/>
    <property type="match status" value="1"/>
</dbReference>
<keyword evidence="7" id="KW-0378">Hydrolase</keyword>
<dbReference type="GO" id="GO:0016020">
    <property type="term" value="C:membrane"/>
    <property type="evidence" value="ECO:0007669"/>
    <property type="project" value="UniProtKB-SubCell"/>
</dbReference>
<keyword evidence="11 12" id="KW-0472">Membrane</keyword>
<accession>A0A1M4U9B5</accession>
<evidence type="ECO:0000313" key="15">
    <source>
        <dbReference type="Proteomes" id="UP000184148"/>
    </source>
</evidence>
<reference evidence="15" key="1">
    <citation type="submission" date="2016-11" db="EMBL/GenBank/DDBJ databases">
        <authorList>
            <person name="Varghese N."/>
            <person name="Submissions S."/>
        </authorList>
    </citation>
    <scope>NUCLEOTIDE SEQUENCE [LARGE SCALE GENOMIC DNA]</scope>
    <source>
        <strain evidence="15">DSM 12395</strain>
    </source>
</reference>
<evidence type="ECO:0000256" key="7">
    <source>
        <dbReference type="ARBA" id="ARBA00022801"/>
    </source>
</evidence>
<dbReference type="GO" id="GO:0006508">
    <property type="term" value="P:proteolysis"/>
    <property type="evidence" value="ECO:0007669"/>
    <property type="project" value="UniProtKB-KW"/>
</dbReference>
<evidence type="ECO:0000256" key="3">
    <source>
        <dbReference type="ARBA" id="ARBA00007931"/>
    </source>
</evidence>
<evidence type="ECO:0000256" key="1">
    <source>
        <dbReference type="ARBA" id="ARBA00001947"/>
    </source>
</evidence>
<name>A0A1M4U9B5_9FIRM</name>
<comment type="subcellular location">
    <subcellularLocation>
        <location evidence="2">Membrane</location>
        <topology evidence="2">Multi-pass membrane protein</topology>
    </subcellularLocation>
</comment>
<organism evidence="14 15">
    <name type="scientific">Desulforamulus putei DSM 12395</name>
    <dbReference type="NCBI Taxonomy" id="1121429"/>
    <lineage>
        <taxon>Bacteria</taxon>
        <taxon>Bacillati</taxon>
        <taxon>Bacillota</taxon>
        <taxon>Clostridia</taxon>
        <taxon>Eubacteriales</taxon>
        <taxon>Peptococcaceae</taxon>
        <taxon>Desulforamulus</taxon>
    </lineage>
</organism>
<sequence length="294" mass="32170">MRVGRLWGIDLHFNLLFLFLLGLYFVAGVLEKGLIIFSLVLFHELAHTLAARLMGVRVIDVEILPFGGMARMGGEMSVEPGKEIAVALAGPASNLLLMGLAMGLKNYGIWSEELGPFFLQTNLMLAFFNLLPALPLDGGRILRSLLSVHVGLSEATLMAARMGQVIAVGVACLGIVGALHRFVGLDVVIIALFVLYAATKEKNLAPYLFIRHLAQKKEELSRAGVLPAEQLAAREDVPLKEIVRLFVPQKFHLILLLDRQMETLGQISEVQVVDALFTYGMDYPLGAILKPKGE</sequence>
<proteinExistence type="inferred from homology"/>
<evidence type="ECO:0000256" key="5">
    <source>
        <dbReference type="ARBA" id="ARBA00022692"/>
    </source>
</evidence>
<protein>
    <submittedName>
        <fullName evidence="14">Stage IV sporulation protein FB</fullName>
    </submittedName>
</protein>
<keyword evidence="6" id="KW-0479">Metal-binding</keyword>
<dbReference type="Proteomes" id="UP000184148">
    <property type="component" value="Unassembled WGS sequence"/>
</dbReference>
<keyword evidence="8" id="KW-0862">Zinc</keyword>
<feature type="transmembrane region" description="Helical" evidence="12">
    <location>
        <begin position="15"/>
        <end position="42"/>
    </location>
</feature>
<dbReference type="AlphaFoldDB" id="A0A1M4U9B5"/>
<dbReference type="Pfam" id="PF02163">
    <property type="entry name" value="Peptidase_M50"/>
    <property type="match status" value="2"/>
</dbReference>
<dbReference type="RefSeq" id="WP_073235553.1">
    <property type="nucleotide sequence ID" value="NZ_FQUY01000002.1"/>
</dbReference>
<evidence type="ECO:0000256" key="6">
    <source>
        <dbReference type="ARBA" id="ARBA00022723"/>
    </source>
</evidence>
<keyword evidence="15" id="KW-1185">Reference proteome</keyword>
<evidence type="ECO:0000256" key="4">
    <source>
        <dbReference type="ARBA" id="ARBA00022670"/>
    </source>
</evidence>
<dbReference type="STRING" id="1121429.SAMN02745133_00628"/>
<dbReference type="OrthoDB" id="166377at2"/>
<evidence type="ECO:0000256" key="2">
    <source>
        <dbReference type="ARBA" id="ARBA00004141"/>
    </source>
</evidence>
<gene>
    <name evidence="14" type="ORF">SAMN02745133_00628</name>
</gene>
<feature type="transmembrane region" description="Helical" evidence="12">
    <location>
        <begin position="155"/>
        <end position="176"/>
    </location>
</feature>